<proteinExistence type="predicted"/>
<reference evidence="1" key="1">
    <citation type="submission" date="2018-01" db="EMBL/GenBank/DDBJ databases">
        <authorList>
            <person name="Gaut B.S."/>
            <person name="Morton B.R."/>
            <person name="Clegg M.T."/>
            <person name="Duvall M.R."/>
        </authorList>
    </citation>
    <scope>NUCLEOTIDE SEQUENCE</scope>
    <source>
        <strain evidence="1">Cupriavidus taiwanensis STM 8555</strain>
    </source>
</reference>
<name>A0A375HF54_9BURK</name>
<evidence type="ECO:0000313" key="1">
    <source>
        <dbReference type="EMBL" id="SPD48890.1"/>
    </source>
</evidence>
<accession>A0A375HF54</accession>
<dbReference type="EMBL" id="LT984809">
    <property type="protein sequence ID" value="SPD48890.1"/>
    <property type="molecule type" value="Genomic_DNA"/>
</dbReference>
<sequence>MLLGAFYLLRCELNTAQALGERLIDPAHGAQDSS</sequence>
<gene>
    <name evidence="1" type="ORF">CBM2612_P0235</name>
</gene>
<organism evidence="1">
    <name type="scientific">Cupriavidus taiwanensis</name>
    <dbReference type="NCBI Taxonomy" id="164546"/>
    <lineage>
        <taxon>Bacteria</taxon>
        <taxon>Pseudomonadati</taxon>
        <taxon>Pseudomonadota</taxon>
        <taxon>Betaproteobacteria</taxon>
        <taxon>Burkholderiales</taxon>
        <taxon>Burkholderiaceae</taxon>
        <taxon>Cupriavidus</taxon>
    </lineage>
</organism>
<geneLocation type="plasmid" evidence="1">
    <name>I</name>
</geneLocation>
<keyword evidence="1" id="KW-0614">Plasmid</keyword>
<protein>
    <submittedName>
        <fullName evidence="1">Uncharacterized protein</fullName>
    </submittedName>
</protein>
<dbReference type="AlphaFoldDB" id="A0A375HF54"/>